<dbReference type="InParanoid" id="D3B6G2"/>
<evidence type="ECO:0000313" key="3">
    <source>
        <dbReference type="Proteomes" id="UP000001396"/>
    </source>
</evidence>
<feature type="compositionally biased region" description="Basic and acidic residues" evidence="1">
    <location>
        <begin position="99"/>
        <end position="109"/>
    </location>
</feature>
<name>D3B6G2_HETP5</name>
<dbReference type="EMBL" id="ADBJ01000017">
    <property type="protein sequence ID" value="EFA82932.1"/>
    <property type="molecule type" value="Genomic_DNA"/>
</dbReference>
<dbReference type="RefSeq" id="XP_020435049.1">
    <property type="nucleotide sequence ID" value="XM_020574635.1"/>
</dbReference>
<proteinExistence type="predicted"/>
<gene>
    <name evidence="2" type="ORF">PPL_03710</name>
</gene>
<feature type="region of interest" description="Disordered" evidence="1">
    <location>
        <begin position="85"/>
        <end position="109"/>
    </location>
</feature>
<dbReference type="Proteomes" id="UP000001396">
    <property type="component" value="Unassembled WGS sequence"/>
</dbReference>
<keyword evidence="3" id="KW-1185">Reference proteome</keyword>
<dbReference type="GeneID" id="31359197"/>
<comment type="caution">
    <text evidence="2">The sequence shown here is derived from an EMBL/GenBank/DDBJ whole genome shotgun (WGS) entry which is preliminary data.</text>
</comment>
<dbReference type="AlphaFoldDB" id="D3B6G2"/>
<reference evidence="2 3" key="1">
    <citation type="journal article" date="2011" name="Genome Res.">
        <title>Phylogeny-wide analysis of social amoeba genomes highlights ancient origins for complex intercellular communication.</title>
        <authorList>
            <person name="Heidel A.J."/>
            <person name="Lawal H.M."/>
            <person name="Felder M."/>
            <person name="Schilde C."/>
            <person name="Helps N.R."/>
            <person name="Tunggal B."/>
            <person name="Rivero F."/>
            <person name="John U."/>
            <person name="Schleicher M."/>
            <person name="Eichinger L."/>
            <person name="Platzer M."/>
            <person name="Noegel A.A."/>
            <person name="Schaap P."/>
            <person name="Gloeckner G."/>
        </authorList>
    </citation>
    <scope>NUCLEOTIDE SEQUENCE [LARGE SCALE GENOMIC DNA]</scope>
    <source>
        <strain evidence="3">ATCC 26659 / Pp 5 / PN500</strain>
    </source>
</reference>
<sequence length="109" mass="12836">MNIINRVNKNVIFESFGIRNRSIQYCWFSSNSKLHFKNNPNQQRPILPNQTQLDNEEFYNDSEKFDVPVLEFILLKGSNALDKDPVVEIPEKKHKRSPKEKTRDSSLID</sequence>
<protein>
    <submittedName>
        <fullName evidence="2">Uncharacterized protein</fullName>
    </submittedName>
</protein>
<evidence type="ECO:0000313" key="2">
    <source>
        <dbReference type="EMBL" id="EFA82932.1"/>
    </source>
</evidence>
<evidence type="ECO:0000256" key="1">
    <source>
        <dbReference type="SAM" id="MobiDB-lite"/>
    </source>
</evidence>
<accession>D3B6G2</accession>
<organism evidence="2 3">
    <name type="scientific">Heterostelium pallidum (strain ATCC 26659 / Pp 5 / PN500)</name>
    <name type="common">Cellular slime mold</name>
    <name type="synonym">Polysphondylium pallidum</name>
    <dbReference type="NCBI Taxonomy" id="670386"/>
    <lineage>
        <taxon>Eukaryota</taxon>
        <taxon>Amoebozoa</taxon>
        <taxon>Evosea</taxon>
        <taxon>Eumycetozoa</taxon>
        <taxon>Dictyostelia</taxon>
        <taxon>Acytosteliales</taxon>
        <taxon>Acytosteliaceae</taxon>
        <taxon>Heterostelium</taxon>
    </lineage>
</organism>